<comment type="caution">
    <text evidence="2">The sequence shown here is derived from an EMBL/GenBank/DDBJ whole genome shotgun (WGS) entry which is preliminary data.</text>
</comment>
<sequence>MPKLSFLLTPPASSATVSADEYPDRGYRGESGCSTGESAYCCRTLTAPNIGFPIFHNAYPAPKGNWRCPSSADPRLSDRKWYG</sequence>
<reference evidence="2 3" key="1">
    <citation type="submission" date="2015-07" db="EMBL/GenBank/DDBJ databases">
        <title>Comparative genomics of the Sigatoka disease complex on banana suggests a link between parallel evolutionary changes in Pseudocercospora fijiensis and Pseudocercospora eumusae and increased virulence on the banana host.</title>
        <authorList>
            <person name="Chang T.-C."/>
            <person name="Salvucci A."/>
            <person name="Crous P.W."/>
            <person name="Stergiopoulos I."/>
        </authorList>
    </citation>
    <scope>NUCLEOTIDE SEQUENCE [LARGE SCALE GENOMIC DNA]</scope>
    <source>
        <strain evidence="2 3">CBS 116634</strain>
    </source>
</reference>
<evidence type="ECO:0000313" key="3">
    <source>
        <dbReference type="Proteomes" id="UP000073492"/>
    </source>
</evidence>
<name>A0A139IIM5_9PEZI</name>
<dbReference type="Proteomes" id="UP000073492">
    <property type="component" value="Unassembled WGS sequence"/>
</dbReference>
<organism evidence="2 3">
    <name type="scientific">Pseudocercospora musae</name>
    <dbReference type="NCBI Taxonomy" id="113226"/>
    <lineage>
        <taxon>Eukaryota</taxon>
        <taxon>Fungi</taxon>
        <taxon>Dikarya</taxon>
        <taxon>Ascomycota</taxon>
        <taxon>Pezizomycotina</taxon>
        <taxon>Dothideomycetes</taxon>
        <taxon>Dothideomycetidae</taxon>
        <taxon>Mycosphaerellales</taxon>
        <taxon>Mycosphaerellaceae</taxon>
        <taxon>Pseudocercospora</taxon>
    </lineage>
</organism>
<keyword evidence="3" id="KW-1185">Reference proteome</keyword>
<feature type="region of interest" description="Disordered" evidence="1">
    <location>
        <begin position="1"/>
        <end position="23"/>
    </location>
</feature>
<protein>
    <submittedName>
        <fullName evidence="2">Uncharacterized protein</fullName>
    </submittedName>
</protein>
<evidence type="ECO:0000313" key="2">
    <source>
        <dbReference type="EMBL" id="KXT14559.1"/>
    </source>
</evidence>
<dbReference type="EMBL" id="LFZO01000079">
    <property type="protein sequence ID" value="KXT14559.1"/>
    <property type="molecule type" value="Genomic_DNA"/>
</dbReference>
<proteinExistence type="predicted"/>
<gene>
    <name evidence="2" type="ORF">AC579_9116</name>
</gene>
<dbReference type="EMBL" id="LFZO01000079">
    <property type="protein sequence ID" value="KXT14560.1"/>
    <property type="molecule type" value="Genomic_DNA"/>
</dbReference>
<dbReference type="OrthoDB" id="10516597at2759"/>
<evidence type="ECO:0000256" key="1">
    <source>
        <dbReference type="SAM" id="MobiDB-lite"/>
    </source>
</evidence>
<dbReference type="AlphaFoldDB" id="A0A139IIM5"/>
<accession>A0A139IIM5</accession>